<name>A0A0A9DIR8_ARUDO</name>
<protein>
    <submittedName>
        <fullName evidence="1">Uncharacterized protein</fullName>
    </submittedName>
</protein>
<evidence type="ECO:0000313" key="1">
    <source>
        <dbReference type="EMBL" id="JAD87691.1"/>
    </source>
</evidence>
<sequence length="19" mass="2227">MYFKSSAMLHTTHFLLLVS</sequence>
<reference evidence="1" key="2">
    <citation type="journal article" date="2015" name="Data Brief">
        <title>Shoot transcriptome of the giant reed, Arundo donax.</title>
        <authorList>
            <person name="Barrero R.A."/>
            <person name="Guerrero F.D."/>
            <person name="Moolhuijzen P."/>
            <person name="Goolsby J.A."/>
            <person name="Tidwell J."/>
            <person name="Bellgard S.E."/>
            <person name="Bellgard M.I."/>
        </authorList>
    </citation>
    <scope>NUCLEOTIDE SEQUENCE</scope>
    <source>
        <tissue evidence="1">Shoot tissue taken approximately 20 cm above the soil surface</tissue>
    </source>
</reference>
<proteinExistence type="predicted"/>
<dbReference type="EMBL" id="GBRH01210204">
    <property type="protein sequence ID" value="JAD87691.1"/>
    <property type="molecule type" value="Transcribed_RNA"/>
</dbReference>
<reference evidence="1" key="1">
    <citation type="submission" date="2014-09" db="EMBL/GenBank/DDBJ databases">
        <authorList>
            <person name="Magalhaes I.L.F."/>
            <person name="Oliveira U."/>
            <person name="Santos F.R."/>
            <person name="Vidigal T.H.D.A."/>
            <person name="Brescovit A.D."/>
            <person name="Santos A.J."/>
        </authorList>
    </citation>
    <scope>NUCLEOTIDE SEQUENCE</scope>
    <source>
        <tissue evidence="1">Shoot tissue taken approximately 20 cm above the soil surface</tissue>
    </source>
</reference>
<accession>A0A0A9DIR8</accession>
<dbReference type="AlphaFoldDB" id="A0A0A9DIR8"/>
<organism evidence="1">
    <name type="scientific">Arundo donax</name>
    <name type="common">Giant reed</name>
    <name type="synonym">Donax arundinaceus</name>
    <dbReference type="NCBI Taxonomy" id="35708"/>
    <lineage>
        <taxon>Eukaryota</taxon>
        <taxon>Viridiplantae</taxon>
        <taxon>Streptophyta</taxon>
        <taxon>Embryophyta</taxon>
        <taxon>Tracheophyta</taxon>
        <taxon>Spermatophyta</taxon>
        <taxon>Magnoliopsida</taxon>
        <taxon>Liliopsida</taxon>
        <taxon>Poales</taxon>
        <taxon>Poaceae</taxon>
        <taxon>PACMAD clade</taxon>
        <taxon>Arundinoideae</taxon>
        <taxon>Arundineae</taxon>
        <taxon>Arundo</taxon>
    </lineage>
</organism>